<evidence type="ECO:0000313" key="3">
    <source>
        <dbReference type="Proteomes" id="UP000007013"/>
    </source>
</evidence>
<dbReference type="OrthoDB" id="193297at2"/>
<gene>
    <name evidence="2" type="ordered locus">Oter_0417</name>
</gene>
<evidence type="ECO:0000256" key="1">
    <source>
        <dbReference type="SAM" id="Coils"/>
    </source>
</evidence>
<keyword evidence="1" id="KW-0175">Coiled coil</keyword>
<dbReference type="HOGENOM" id="CLU_1298727_0_0_0"/>
<reference evidence="2 3" key="1">
    <citation type="journal article" date="2011" name="J. Bacteriol.">
        <title>Genome sequence of the verrucomicrobium Opitutus terrae PB90-1, an abundant inhabitant of rice paddy soil ecosystems.</title>
        <authorList>
            <person name="van Passel M.W."/>
            <person name="Kant R."/>
            <person name="Palva A."/>
            <person name="Copeland A."/>
            <person name="Lucas S."/>
            <person name="Lapidus A."/>
            <person name="Glavina del Rio T."/>
            <person name="Pitluck S."/>
            <person name="Goltsman E."/>
            <person name="Clum A."/>
            <person name="Sun H."/>
            <person name="Schmutz J."/>
            <person name="Larimer F.W."/>
            <person name="Land M.L."/>
            <person name="Hauser L."/>
            <person name="Kyrpides N."/>
            <person name="Mikhailova N."/>
            <person name="Richardson P.P."/>
            <person name="Janssen P.H."/>
            <person name="de Vos W.M."/>
            <person name="Smidt H."/>
        </authorList>
    </citation>
    <scope>NUCLEOTIDE SEQUENCE [LARGE SCALE GENOMIC DNA]</scope>
    <source>
        <strain evidence="3">DSM 11246 / JCM 15787 / PB90-1</strain>
    </source>
</reference>
<dbReference type="Proteomes" id="UP000007013">
    <property type="component" value="Chromosome"/>
</dbReference>
<dbReference type="AlphaFoldDB" id="B1ZR40"/>
<sequence>MKVLRNPFLTAAVGLLLAVGIGVATFWRAGAVVLARVAELREKAASTAPKKEKGWDFWTIEIENLSNELKEERARLRKEGELLDQRAARLAAEERELATIRAEIEGLRKEIADKVIQIRDDEAKNLRGLAQTYGNLTPRAAVAIIRELDDVTATKILFLMKPDVVGPIFEEMSKTTGTDGTPLSRRAAILSEKLRLMKAKKAGST</sequence>
<protein>
    <recommendedName>
        <fullName evidence="4">Magnesium transporter MgtE intracellular domain-containing protein</fullName>
    </recommendedName>
</protein>
<evidence type="ECO:0000313" key="2">
    <source>
        <dbReference type="EMBL" id="ACB73707.1"/>
    </source>
</evidence>
<dbReference type="KEGG" id="ote:Oter_0417"/>
<keyword evidence="3" id="KW-1185">Reference proteome</keyword>
<proteinExistence type="predicted"/>
<dbReference type="RefSeq" id="WP_012373245.1">
    <property type="nucleotide sequence ID" value="NC_010571.1"/>
</dbReference>
<dbReference type="EMBL" id="CP001032">
    <property type="protein sequence ID" value="ACB73707.1"/>
    <property type="molecule type" value="Genomic_DNA"/>
</dbReference>
<accession>B1ZR40</accession>
<evidence type="ECO:0008006" key="4">
    <source>
        <dbReference type="Google" id="ProtNLM"/>
    </source>
</evidence>
<name>B1ZR40_OPITP</name>
<organism evidence="2 3">
    <name type="scientific">Opitutus terrae (strain DSM 11246 / JCM 15787 / PB90-1)</name>
    <dbReference type="NCBI Taxonomy" id="452637"/>
    <lineage>
        <taxon>Bacteria</taxon>
        <taxon>Pseudomonadati</taxon>
        <taxon>Verrucomicrobiota</taxon>
        <taxon>Opitutia</taxon>
        <taxon>Opitutales</taxon>
        <taxon>Opitutaceae</taxon>
        <taxon>Opitutus</taxon>
    </lineage>
</organism>
<dbReference type="eggNOG" id="COG3334">
    <property type="taxonomic scope" value="Bacteria"/>
</dbReference>
<feature type="coiled-coil region" evidence="1">
    <location>
        <begin position="59"/>
        <end position="117"/>
    </location>
</feature>
<dbReference type="STRING" id="452637.Oter_0417"/>